<proteinExistence type="inferred from homology"/>
<dbReference type="Gene3D" id="1.10.1740.10">
    <property type="match status" value="1"/>
</dbReference>
<feature type="domain" description="RNA polymerase sigma-70 region 2" evidence="5">
    <location>
        <begin position="24"/>
        <end position="91"/>
    </location>
</feature>
<dbReference type="InterPro" id="IPR013324">
    <property type="entry name" value="RNA_pol_sigma_r3/r4-like"/>
</dbReference>
<dbReference type="Pfam" id="PF04542">
    <property type="entry name" value="Sigma70_r2"/>
    <property type="match status" value="1"/>
</dbReference>
<dbReference type="PANTHER" id="PTHR43133:SF51">
    <property type="entry name" value="RNA POLYMERASE SIGMA FACTOR"/>
    <property type="match status" value="1"/>
</dbReference>
<dbReference type="Gene3D" id="1.10.10.10">
    <property type="entry name" value="Winged helix-like DNA-binding domain superfamily/Winged helix DNA-binding domain"/>
    <property type="match status" value="1"/>
</dbReference>
<keyword evidence="2" id="KW-0805">Transcription regulation</keyword>
<evidence type="ECO:0000313" key="7">
    <source>
        <dbReference type="EMBL" id="MFD0991603.1"/>
    </source>
</evidence>
<dbReference type="NCBIfam" id="TIGR02937">
    <property type="entry name" value="sigma70-ECF"/>
    <property type="match status" value="1"/>
</dbReference>
<evidence type="ECO:0000256" key="2">
    <source>
        <dbReference type="ARBA" id="ARBA00023015"/>
    </source>
</evidence>
<dbReference type="SUPFAM" id="SSF88946">
    <property type="entry name" value="Sigma2 domain of RNA polymerase sigma factors"/>
    <property type="match status" value="1"/>
</dbReference>
<dbReference type="InterPro" id="IPR036388">
    <property type="entry name" value="WH-like_DNA-bd_sf"/>
</dbReference>
<organism evidence="7 8">
    <name type="scientific">Tenacibaculum geojense</name>
    <dbReference type="NCBI Taxonomy" id="915352"/>
    <lineage>
        <taxon>Bacteria</taxon>
        <taxon>Pseudomonadati</taxon>
        <taxon>Bacteroidota</taxon>
        <taxon>Flavobacteriia</taxon>
        <taxon>Flavobacteriales</taxon>
        <taxon>Flavobacteriaceae</taxon>
        <taxon>Tenacibaculum</taxon>
    </lineage>
</organism>
<dbReference type="InterPro" id="IPR013325">
    <property type="entry name" value="RNA_pol_sigma_r2"/>
</dbReference>
<gene>
    <name evidence="7" type="ORF">ACFQ1U_00150</name>
</gene>
<evidence type="ECO:0000256" key="1">
    <source>
        <dbReference type="ARBA" id="ARBA00010641"/>
    </source>
</evidence>
<dbReference type="InterPro" id="IPR039425">
    <property type="entry name" value="RNA_pol_sigma-70-like"/>
</dbReference>
<dbReference type="SUPFAM" id="SSF88659">
    <property type="entry name" value="Sigma3 and sigma4 domains of RNA polymerase sigma factors"/>
    <property type="match status" value="1"/>
</dbReference>
<evidence type="ECO:0000259" key="6">
    <source>
        <dbReference type="Pfam" id="PF08281"/>
    </source>
</evidence>
<keyword evidence="8" id="KW-1185">Reference proteome</keyword>
<keyword evidence="4" id="KW-0804">Transcription</keyword>
<evidence type="ECO:0000256" key="3">
    <source>
        <dbReference type="ARBA" id="ARBA00023082"/>
    </source>
</evidence>
<dbReference type="PANTHER" id="PTHR43133">
    <property type="entry name" value="RNA POLYMERASE ECF-TYPE SIGMA FACTO"/>
    <property type="match status" value="1"/>
</dbReference>
<evidence type="ECO:0000313" key="8">
    <source>
        <dbReference type="Proteomes" id="UP001597062"/>
    </source>
</evidence>
<dbReference type="InterPro" id="IPR007627">
    <property type="entry name" value="RNA_pol_sigma70_r2"/>
</dbReference>
<reference evidence="8" key="1">
    <citation type="journal article" date="2019" name="Int. J. Syst. Evol. Microbiol.">
        <title>The Global Catalogue of Microorganisms (GCM) 10K type strain sequencing project: providing services to taxonomists for standard genome sequencing and annotation.</title>
        <authorList>
            <consortium name="The Broad Institute Genomics Platform"/>
            <consortium name="The Broad Institute Genome Sequencing Center for Infectious Disease"/>
            <person name="Wu L."/>
            <person name="Ma J."/>
        </authorList>
    </citation>
    <scope>NUCLEOTIDE SEQUENCE [LARGE SCALE GENOMIC DNA]</scope>
    <source>
        <strain evidence="8">CCUG 60527</strain>
    </source>
</reference>
<dbReference type="Proteomes" id="UP001597062">
    <property type="component" value="Unassembled WGS sequence"/>
</dbReference>
<comment type="caution">
    <text evidence="7">The sequence shown here is derived from an EMBL/GenBank/DDBJ whole genome shotgun (WGS) entry which is preliminary data.</text>
</comment>
<evidence type="ECO:0000256" key="4">
    <source>
        <dbReference type="ARBA" id="ARBA00023163"/>
    </source>
</evidence>
<keyword evidence="3" id="KW-0731">Sigma factor</keyword>
<dbReference type="InterPro" id="IPR014284">
    <property type="entry name" value="RNA_pol_sigma-70_dom"/>
</dbReference>
<dbReference type="RefSeq" id="WP_386104065.1">
    <property type="nucleotide sequence ID" value="NZ_JBHTJR010000001.1"/>
</dbReference>
<feature type="domain" description="RNA polymerase sigma factor 70 region 4 type 2" evidence="6">
    <location>
        <begin position="121"/>
        <end position="173"/>
    </location>
</feature>
<comment type="similarity">
    <text evidence="1">Belongs to the sigma-70 factor family. ECF subfamily.</text>
</comment>
<protein>
    <submittedName>
        <fullName evidence="7">RNA polymerase sigma factor</fullName>
    </submittedName>
</protein>
<dbReference type="Pfam" id="PF08281">
    <property type="entry name" value="Sigma70_r4_2"/>
    <property type="match status" value="1"/>
</dbReference>
<accession>A0ABW3JM46</accession>
<evidence type="ECO:0000259" key="5">
    <source>
        <dbReference type="Pfam" id="PF04542"/>
    </source>
</evidence>
<sequence>MVDELTLVAKLQNTSSKEIAFRDLVSQYKERLYWHIRKIVISHDDADDVLQNTFIKIYKSIGSFKGDSKLFSWMYRIATNEAISFINKRAKQQNVDISEYQYSLAANLTDDNWFSGEEIQLILQKAIATLPQKQQLVFNMKYFDDMKYQDISDILETSVGGLKASYHHAVKKIEEYIKNYSED</sequence>
<name>A0ABW3JM46_9FLAO</name>
<dbReference type="EMBL" id="JBHTJR010000001">
    <property type="protein sequence ID" value="MFD0991603.1"/>
    <property type="molecule type" value="Genomic_DNA"/>
</dbReference>
<dbReference type="InterPro" id="IPR013249">
    <property type="entry name" value="RNA_pol_sigma70_r4_t2"/>
</dbReference>